<keyword evidence="2" id="KW-0805">Transcription regulation</keyword>
<dbReference type="Proteomes" id="UP000501747">
    <property type="component" value="Chromosome"/>
</dbReference>
<dbReference type="Gene3D" id="1.10.10.10">
    <property type="entry name" value="Winged helix-like DNA-binding domain superfamily/Winged helix DNA-binding domain"/>
    <property type="match status" value="1"/>
</dbReference>
<proteinExistence type="inferred from homology"/>
<name>A0A6G8AXF8_9ENTE</name>
<evidence type="ECO:0000313" key="7">
    <source>
        <dbReference type="Proteomes" id="UP000501747"/>
    </source>
</evidence>
<evidence type="ECO:0000313" key="6">
    <source>
        <dbReference type="EMBL" id="QIL49642.1"/>
    </source>
</evidence>
<organism evidence="6 7">
    <name type="scientific">Vagococcus hydrophili</name>
    <dbReference type="NCBI Taxonomy" id="2714947"/>
    <lineage>
        <taxon>Bacteria</taxon>
        <taxon>Bacillati</taxon>
        <taxon>Bacillota</taxon>
        <taxon>Bacilli</taxon>
        <taxon>Lactobacillales</taxon>
        <taxon>Enterococcaceae</taxon>
        <taxon>Vagococcus</taxon>
    </lineage>
</organism>
<evidence type="ECO:0000256" key="2">
    <source>
        <dbReference type="ARBA" id="ARBA00023015"/>
    </source>
</evidence>
<evidence type="ECO:0000256" key="4">
    <source>
        <dbReference type="ARBA" id="ARBA00023163"/>
    </source>
</evidence>
<keyword evidence="3" id="KW-0238">DNA-binding</keyword>
<dbReference type="Pfam" id="PF03466">
    <property type="entry name" value="LysR_substrate"/>
    <property type="match status" value="1"/>
</dbReference>
<keyword evidence="4" id="KW-0804">Transcription</keyword>
<accession>A0A6G8AXF8</accession>
<dbReference type="GO" id="GO:0003700">
    <property type="term" value="F:DNA-binding transcription factor activity"/>
    <property type="evidence" value="ECO:0007669"/>
    <property type="project" value="InterPro"/>
</dbReference>
<dbReference type="Gene3D" id="3.40.190.290">
    <property type="match status" value="1"/>
</dbReference>
<dbReference type="SUPFAM" id="SSF53850">
    <property type="entry name" value="Periplasmic binding protein-like II"/>
    <property type="match status" value="1"/>
</dbReference>
<dbReference type="GO" id="GO:0005829">
    <property type="term" value="C:cytosol"/>
    <property type="evidence" value="ECO:0007669"/>
    <property type="project" value="TreeGrafter"/>
</dbReference>
<dbReference type="InterPro" id="IPR036390">
    <property type="entry name" value="WH_DNA-bd_sf"/>
</dbReference>
<dbReference type="PANTHER" id="PTHR30419:SF8">
    <property type="entry name" value="NITROGEN ASSIMILATION TRANSCRIPTIONAL ACTIVATOR-RELATED"/>
    <property type="match status" value="1"/>
</dbReference>
<dbReference type="GO" id="GO:0003677">
    <property type="term" value="F:DNA binding"/>
    <property type="evidence" value="ECO:0007669"/>
    <property type="project" value="UniProtKB-KW"/>
</dbReference>
<dbReference type="InterPro" id="IPR050950">
    <property type="entry name" value="HTH-type_LysR_regulators"/>
</dbReference>
<dbReference type="Pfam" id="PF00126">
    <property type="entry name" value="HTH_1"/>
    <property type="match status" value="1"/>
</dbReference>
<dbReference type="KEGG" id="vhy:G7082_14600"/>
<dbReference type="PANTHER" id="PTHR30419">
    <property type="entry name" value="HTH-TYPE TRANSCRIPTIONAL REGULATOR YBHD"/>
    <property type="match status" value="1"/>
</dbReference>
<evidence type="ECO:0000256" key="3">
    <source>
        <dbReference type="ARBA" id="ARBA00023125"/>
    </source>
</evidence>
<protein>
    <submittedName>
        <fullName evidence="6">LysR family transcriptional regulator</fullName>
    </submittedName>
</protein>
<comment type="similarity">
    <text evidence="1">Belongs to the LysR transcriptional regulatory family.</text>
</comment>
<dbReference type="InterPro" id="IPR036388">
    <property type="entry name" value="WH-like_DNA-bd_sf"/>
</dbReference>
<dbReference type="EMBL" id="CP049887">
    <property type="protein sequence ID" value="QIL49642.1"/>
    <property type="molecule type" value="Genomic_DNA"/>
</dbReference>
<dbReference type="PROSITE" id="PS50931">
    <property type="entry name" value="HTH_LYSR"/>
    <property type="match status" value="1"/>
</dbReference>
<evidence type="ECO:0000259" key="5">
    <source>
        <dbReference type="PROSITE" id="PS50931"/>
    </source>
</evidence>
<gene>
    <name evidence="6" type="ORF">G7082_14600</name>
</gene>
<evidence type="ECO:0000256" key="1">
    <source>
        <dbReference type="ARBA" id="ARBA00009437"/>
    </source>
</evidence>
<sequence length="300" mass="34502">MDIKHLEYFTTIVENNFNLSQSAKILLISQPGLTKFIKEFEEKEGVELFIRSKGRLVSLTPIGKEFYENALNVLEQYNQLMKGLRINKTEIKGKIKVGIPPVILTVLFKKAIPQFIIENPSIQLEIIEAGAYELQKMLLLQEIDIAFLIDPITTSNIQSKTVVENEVVVVFNKQHNFAKSQAPIPYKNLASERIILLNDTFMIHHQIKKNFQVAGVTPHIFFESGAWDLLASMCESLNIITLLPAPIIPHYSQDTLMCRSIEPPLHWIVKICRLENIHQNHLTEFVEDFFIQIFSKENIF</sequence>
<reference evidence="6 7" key="1">
    <citation type="submission" date="2020-03" db="EMBL/GenBank/DDBJ databases">
        <title>Vagococcus sp. nov., isolated from beetles.</title>
        <authorList>
            <person name="Hyun D.-W."/>
            <person name="Bae J.-W."/>
        </authorList>
    </citation>
    <scope>NUCLEOTIDE SEQUENCE [LARGE SCALE GENOMIC DNA]</scope>
    <source>
        <strain evidence="6 7">HDW17B</strain>
    </source>
</reference>
<dbReference type="SUPFAM" id="SSF46785">
    <property type="entry name" value="Winged helix' DNA-binding domain"/>
    <property type="match status" value="1"/>
</dbReference>
<dbReference type="AlphaFoldDB" id="A0A6G8AXF8"/>
<dbReference type="InterPro" id="IPR005119">
    <property type="entry name" value="LysR_subst-bd"/>
</dbReference>
<dbReference type="InterPro" id="IPR000847">
    <property type="entry name" value="LysR_HTH_N"/>
</dbReference>
<keyword evidence="7" id="KW-1185">Reference proteome</keyword>
<dbReference type="RefSeq" id="WP_166035927.1">
    <property type="nucleotide sequence ID" value="NZ_CP049887.1"/>
</dbReference>
<feature type="domain" description="HTH lysR-type" evidence="5">
    <location>
        <begin position="1"/>
        <end position="59"/>
    </location>
</feature>